<gene>
    <name evidence="1" type="ORF">OWV82_020834</name>
</gene>
<sequence length="467" mass="52188">MAADENKVKIHEVTKVSSFSDSTSPSILPLTYFDTFWFKFPPVERLFFYQISELNSGFFNSVVLPKLRHSLSLTLHHYFPLAGSLMWPEDAPRPAIYYFPNDGVSLTVAESDADFNFLSGNGFREAVKFHHLIPQLSISEDKAEVIALQITLLPNEGFSIGISCHHAVLDGKSSTMFMKSWAYLCKRLGEEENPLLPELIPCFDRTVIKDPEGLDVVYANHWLAFTGADLNPKTRSLKVTPKKLNSNLLRATFELTREDIKKLRDKVLSITSTFKKNEDRQSKELHLSTYVLTCAYVYVCLLKAKEEEEPNTSIAFGVAADCRSRSDPPIPVNYFGNCVAGHLTTAKASDLMDENGIAFVAEKLSDLIKEMRGKAIVVSEEEFVKVLRLMKEEGTKFLSLAGSNRFDVYGMDFGWGRPKKVEIVSIDGTGAFSMAESRDGGGGVEVGVVLEKQQMQRFAALFVDGLK</sequence>
<comment type="caution">
    <text evidence="1">The sequence shown here is derived from an EMBL/GenBank/DDBJ whole genome shotgun (WGS) entry which is preliminary data.</text>
</comment>
<organism evidence="1 2">
    <name type="scientific">Melia azedarach</name>
    <name type="common">Chinaberry tree</name>
    <dbReference type="NCBI Taxonomy" id="155640"/>
    <lineage>
        <taxon>Eukaryota</taxon>
        <taxon>Viridiplantae</taxon>
        <taxon>Streptophyta</taxon>
        <taxon>Embryophyta</taxon>
        <taxon>Tracheophyta</taxon>
        <taxon>Spermatophyta</taxon>
        <taxon>Magnoliopsida</taxon>
        <taxon>eudicotyledons</taxon>
        <taxon>Gunneridae</taxon>
        <taxon>Pentapetalae</taxon>
        <taxon>rosids</taxon>
        <taxon>malvids</taxon>
        <taxon>Sapindales</taxon>
        <taxon>Meliaceae</taxon>
        <taxon>Melia</taxon>
    </lineage>
</organism>
<protein>
    <submittedName>
        <fullName evidence="1">Phenolic glucoside malonyltransferase</fullName>
    </submittedName>
</protein>
<evidence type="ECO:0000313" key="1">
    <source>
        <dbReference type="EMBL" id="KAJ4707290.1"/>
    </source>
</evidence>
<evidence type="ECO:0000313" key="2">
    <source>
        <dbReference type="Proteomes" id="UP001164539"/>
    </source>
</evidence>
<proteinExistence type="predicted"/>
<dbReference type="EMBL" id="CM051404">
    <property type="protein sequence ID" value="KAJ4707290.1"/>
    <property type="molecule type" value="Genomic_DNA"/>
</dbReference>
<dbReference type="Proteomes" id="UP001164539">
    <property type="component" value="Chromosome 11"/>
</dbReference>
<accession>A0ACC1X762</accession>
<reference evidence="1 2" key="1">
    <citation type="journal article" date="2023" name="Science">
        <title>Complex scaffold remodeling in plant triterpene biosynthesis.</title>
        <authorList>
            <person name="De La Pena R."/>
            <person name="Hodgson H."/>
            <person name="Liu J.C."/>
            <person name="Stephenson M.J."/>
            <person name="Martin A.C."/>
            <person name="Owen C."/>
            <person name="Harkess A."/>
            <person name="Leebens-Mack J."/>
            <person name="Jimenez L.E."/>
            <person name="Osbourn A."/>
            <person name="Sattely E.S."/>
        </authorList>
    </citation>
    <scope>NUCLEOTIDE SEQUENCE [LARGE SCALE GENOMIC DNA]</scope>
    <source>
        <strain evidence="2">cv. JPN11</strain>
        <tissue evidence="1">Leaf</tissue>
    </source>
</reference>
<name>A0ACC1X762_MELAZ</name>
<keyword evidence="2" id="KW-1185">Reference proteome</keyword>